<evidence type="ECO:0000256" key="1">
    <source>
        <dbReference type="SAM" id="MobiDB-lite"/>
    </source>
</evidence>
<feature type="compositionally biased region" description="Polar residues" evidence="1">
    <location>
        <begin position="1"/>
        <end position="19"/>
    </location>
</feature>
<gene>
    <name evidence="2" type="ORF">CANARDRAFT_5494</name>
</gene>
<organism evidence="2 3">
    <name type="scientific">[Candida] arabinofermentans NRRL YB-2248</name>
    <dbReference type="NCBI Taxonomy" id="983967"/>
    <lineage>
        <taxon>Eukaryota</taxon>
        <taxon>Fungi</taxon>
        <taxon>Dikarya</taxon>
        <taxon>Ascomycota</taxon>
        <taxon>Saccharomycotina</taxon>
        <taxon>Pichiomycetes</taxon>
        <taxon>Pichiales</taxon>
        <taxon>Pichiaceae</taxon>
        <taxon>Ogataea</taxon>
        <taxon>Ogataea/Candida clade</taxon>
    </lineage>
</organism>
<dbReference type="Proteomes" id="UP000094801">
    <property type="component" value="Unassembled WGS sequence"/>
</dbReference>
<feature type="compositionally biased region" description="Polar residues" evidence="1">
    <location>
        <begin position="86"/>
        <end position="99"/>
    </location>
</feature>
<feature type="region of interest" description="Disordered" evidence="1">
    <location>
        <begin position="44"/>
        <end position="118"/>
    </location>
</feature>
<feature type="region of interest" description="Disordered" evidence="1">
    <location>
        <begin position="196"/>
        <end position="249"/>
    </location>
</feature>
<sequence>MASKNQVPSSNRLTRSKTASLRAANLDSVPTTDIHTHHHHLAAVSTNSIPDHSTTTPPSPISSHDIINASASHTSNSSSQTDSNDKPSQIPTSGSFTFESPSSPLTSNNSPKISTDDATPYLSAAMRGLNTSTSEKLAFSNPKSFKEYFTESSTPETTSSSDLKLYPFSTCFTPNQIMDDFYDFYQSSLNPASFNFGRRPTSRTELTAPRSSSVPKPSNNSPAQQHLSKSHVVTETSTEISKSPQSSFPTMMESWADEPSHLCFLLCL</sequence>
<feature type="compositionally biased region" description="Low complexity" evidence="1">
    <location>
        <begin position="100"/>
        <end position="111"/>
    </location>
</feature>
<feature type="compositionally biased region" description="Low complexity" evidence="1">
    <location>
        <begin position="48"/>
        <end position="82"/>
    </location>
</feature>
<feature type="compositionally biased region" description="Polar residues" evidence="1">
    <location>
        <begin position="223"/>
        <end position="249"/>
    </location>
</feature>
<keyword evidence="3" id="KW-1185">Reference proteome</keyword>
<evidence type="ECO:0000313" key="2">
    <source>
        <dbReference type="EMBL" id="ODV88195.1"/>
    </source>
</evidence>
<proteinExistence type="predicted"/>
<dbReference type="EMBL" id="KV453847">
    <property type="protein sequence ID" value="ODV88195.1"/>
    <property type="molecule type" value="Genomic_DNA"/>
</dbReference>
<name>A0A1E4T8U9_9ASCO</name>
<dbReference type="AlphaFoldDB" id="A0A1E4T8U9"/>
<feature type="region of interest" description="Disordered" evidence="1">
    <location>
        <begin position="1"/>
        <end position="25"/>
    </location>
</feature>
<feature type="compositionally biased region" description="Low complexity" evidence="1">
    <location>
        <begin position="209"/>
        <end position="222"/>
    </location>
</feature>
<accession>A0A1E4T8U9</accession>
<protein>
    <submittedName>
        <fullName evidence="2">Uncharacterized protein</fullName>
    </submittedName>
</protein>
<evidence type="ECO:0000313" key="3">
    <source>
        <dbReference type="Proteomes" id="UP000094801"/>
    </source>
</evidence>
<reference evidence="3" key="1">
    <citation type="submission" date="2016-04" db="EMBL/GenBank/DDBJ databases">
        <title>Comparative genomics of biotechnologically important yeasts.</title>
        <authorList>
            <consortium name="DOE Joint Genome Institute"/>
            <person name="Riley R."/>
            <person name="Haridas S."/>
            <person name="Wolfe K.H."/>
            <person name="Lopes M.R."/>
            <person name="Hittinger C.T."/>
            <person name="Goker M."/>
            <person name="Salamov A."/>
            <person name="Wisecaver J."/>
            <person name="Long T.M."/>
            <person name="Aerts A.L."/>
            <person name="Barry K."/>
            <person name="Choi C."/>
            <person name="Clum A."/>
            <person name="Coughlan A.Y."/>
            <person name="Deshpande S."/>
            <person name="Douglass A.P."/>
            <person name="Hanson S.J."/>
            <person name="Klenk H.-P."/>
            <person name="Labutti K."/>
            <person name="Lapidus A."/>
            <person name="Lindquist E."/>
            <person name="Lipzen A."/>
            <person name="Meier-Kolthoff J.P."/>
            <person name="Ohm R.A."/>
            <person name="Otillar R.P."/>
            <person name="Pangilinan J."/>
            <person name="Peng Y."/>
            <person name="Rokas A."/>
            <person name="Rosa C.A."/>
            <person name="Scheuner C."/>
            <person name="Sibirny A.A."/>
            <person name="Slot J.C."/>
            <person name="Stielow J.B."/>
            <person name="Sun H."/>
            <person name="Kurtzman C.P."/>
            <person name="Blackwell M."/>
            <person name="Grigoriev I.V."/>
            <person name="Jeffries T.W."/>
        </authorList>
    </citation>
    <scope>NUCLEOTIDE SEQUENCE [LARGE SCALE GENOMIC DNA]</scope>
    <source>
        <strain evidence="3">NRRL YB-2248</strain>
    </source>
</reference>